<dbReference type="Gene3D" id="3.40.50.12370">
    <property type="match status" value="1"/>
</dbReference>
<dbReference type="SUPFAM" id="SSF52402">
    <property type="entry name" value="Adenine nucleotide alpha hydrolases-like"/>
    <property type="match status" value="2"/>
</dbReference>
<evidence type="ECO:0000313" key="4">
    <source>
        <dbReference type="Proteomes" id="UP000638981"/>
    </source>
</evidence>
<dbReference type="RefSeq" id="WP_189412159.1">
    <property type="nucleotide sequence ID" value="NZ_BMYJ01000008.1"/>
</dbReference>
<gene>
    <name evidence="3" type="ORF">GCM10007315_26410</name>
</gene>
<reference evidence="3" key="2">
    <citation type="submission" date="2020-09" db="EMBL/GenBank/DDBJ databases">
        <authorList>
            <person name="Sun Q."/>
            <person name="Kim S."/>
        </authorList>
    </citation>
    <scope>NUCLEOTIDE SEQUENCE</scope>
    <source>
        <strain evidence="3">KCTC 23310</strain>
    </source>
</reference>
<sequence>MAFKSLLVVLTGASDASEPLDAAIGLARADGAHLDVLCLGIDRTQVDVMGIAGGGVIVHASLLDQVREASDKLAAQATARLQAEDIRWAVEKAIAPMGNIGQVVGQYARFADLLISAPPLGPRGGSEDEAVVEAALFDGRIPVLITPKASRLPLPGLHVMIGWNDGDEALAAVRAALPVLRGASEVSIVVIDPPVYGAGRSDPGGALAQMLARHGVSCNIIVLAKGSDPVAETLLRQARESAADLLVMGAYGHSRLRETLLGGATRDMLQKANLPVLMAR</sequence>
<proteinExistence type="inferred from homology"/>
<comment type="caution">
    <text evidence="3">The sequence shown here is derived from an EMBL/GenBank/DDBJ whole genome shotgun (WGS) entry which is preliminary data.</text>
</comment>
<reference evidence="3" key="1">
    <citation type="journal article" date="2014" name="Int. J. Syst. Evol. Microbiol.">
        <title>Complete genome sequence of Corynebacterium casei LMG S-19264T (=DSM 44701T), isolated from a smear-ripened cheese.</title>
        <authorList>
            <consortium name="US DOE Joint Genome Institute (JGI-PGF)"/>
            <person name="Walter F."/>
            <person name="Albersmeier A."/>
            <person name="Kalinowski J."/>
            <person name="Ruckert C."/>
        </authorList>
    </citation>
    <scope>NUCLEOTIDE SEQUENCE</scope>
    <source>
        <strain evidence="3">KCTC 23310</strain>
    </source>
</reference>
<dbReference type="InterPro" id="IPR006016">
    <property type="entry name" value="UspA"/>
</dbReference>
<dbReference type="PANTHER" id="PTHR46268">
    <property type="entry name" value="STRESS RESPONSE PROTEIN NHAX"/>
    <property type="match status" value="1"/>
</dbReference>
<keyword evidence="4" id="KW-1185">Reference proteome</keyword>
<dbReference type="CDD" id="cd00293">
    <property type="entry name" value="USP-like"/>
    <property type="match status" value="1"/>
</dbReference>
<evidence type="ECO:0000259" key="2">
    <source>
        <dbReference type="Pfam" id="PF00582"/>
    </source>
</evidence>
<evidence type="ECO:0000256" key="1">
    <source>
        <dbReference type="ARBA" id="ARBA00008791"/>
    </source>
</evidence>
<organism evidence="3 4">
    <name type="scientific">Neogemmobacter tilapiae</name>
    <dbReference type="NCBI Taxonomy" id="875041"/>
    <lineage>
        <taxon>Bacteria</taxon>
        <taxon>Pseudomonadati</taxon>
        <taxon>Pseudomonadota</taxon>
        <taxon>Alphaproteobacteria</taxon>
        <taxon>Rhodobacterales</taxon>
        <taxon>Paracoccaceae</taxon>
        <taxon>Neogemmobacter</taxon>
    </lineage>
</organism>
<dbReference type="Proteomes" id="UP000638981">
    <property type="component" value="Unassembled WGS sequence"/>
</dbReference>
<protein>
    <submittedName>
        <fullName evidence="3">Universal stress protein</fullName>
    </submittedName>
</protein>
<dbReference type="AlphaFoldDB" id="A0A918WN11"/>
<accession>A0A918WN11</accession>
<name>A0A918WN11_9RHOB</name>
<dbReference type="InterPro" id="IPR006015">
    <property type="entry name" value="Universal_stress_UspA"/>
</dbReference>
<feature type="domain" description="UspA" evidence="2">
    <location>
        <begin position="224"/>
        <end position="280"/>
    </location>
</feature>
<dbReference type="EMBL" id="BMYJ01000008">
    <property type="protein sequence ID" value="GHC61146.1"/>
    <property type="molecule type" value="Genomic_DNA"/>
</dbReference>
<dbReference type="PRINTS" id="PR01438">
    <property type="entry name" value="UNVRSLSTRESS"/>
</dbReference>
<evidence type="ECO:0000313" key="3">
    <source>
        <dbReference type="EMBL" id="GHC61146.1"/>
    </source>
</evidence>
<dbReference type="PANTHER" id="PTHR46268:SF15">
    <property type="entry name" value="UNIVERSAL STRESS PROTEIN HP_0031"/>
    <property type="match status" value="1"/>
</dbReference>
<comment type="similarity">
    <text evidence="1">Belongs to the universal stress protein A family.</text>
</comment>
<dbReference type="Pfam" id="PF00582">
    <property type="entry name" value="Usp"/>
    <property type="match status" value="1"/>
</dbReference>